<organism evidence="1 2">
    <name type="scientific">Pistacia integerrima</name>
    <dbReference type="NCBI Taxonomy" id="434235"/>
    <lineage>
        <taxon>Eukaryota</taxon>
        <taxon>Viridiplantae</taxon>
        <taxon>Streptophyta</taxon>
        <taxon>Embryophyta</taxon>
        <taxon>Tracheophyta</taxon>
        <taxon>Spermatophyta</taxon>
        <taxon>Magnoliopsida</taxon>
        <taxon>eudicotyledons</taxon>
        <taxon>Gunneridae</taxon>
        <taxon>Pentapetalae</taxon>
        <taxon>rosids</taxon>
        <taxon>malvids</taxon>
        <taxon>Sapindales</taxon>
        <taxon>Anacardiaceae</taxon>
        <taxon>Pistacia</taxon>
    </lineage>
</organism>
<keyword evidence="2" id="KW-1185">Reference proteome</keyword>
<dbReference type="Proteomes" id="UP001163603">
    <property type="component" value="Chromosome 13"/>
</dbReference>
<proteinExistence type="predicted"/>
<evidence type="ECO:0000313" key="1">
    <source>
        <dbReference type="EMBL" id="KAJ0014326.1"/>
    </source>
</evidence>
<gene>
    <name evidence="1" type="ORF">Pint_19684</name>
</gene>
<accession>A0ACC0XD89</accession>
<comment type="caution">
    <text evidence="1">The sequence shown here is derived from an EMBL/GenBank/DDBJ whole genome shotgun (WGS) entry which is preliminary data.</text>
</comment>
<evidence type="ECO:0000313" key="2">
    <source>
        <dbReference type="Proteomes" id="UP001163603"/>
    </source>
</evidence>
<protein>
    <submittedName>
        <fullName evidence="1">Uncharacterized protein</fullName>
    </submittedName>
</protein>
<reference evidence="2" key="1">
    <citation type="journal article" date="2023" name="G3 (Bethesda)">
        <title>Genome assembly and association tests identify interacting loci associated with vigor, precocity, and sex in interspecific pistachio rootstocks.</title>
        <authorList>
            <person name="Palmer W."/>
            <person name="Jacygrad E."/>
            <person name="Sagayaradj S."/>
            <person name="Cavanaugh K."/>
            <person name="Han R."/>
            <person name="Bertier L."/>
            <person name="Beede B."/>
            <person name="Kafkas S."/>
            <person name="Golino D."/>
            <person name="Preece J."/>
            <person name="Michelmore R."/>
        </authorList>
    </citation>
    <scope>NUCLEOTIDE SEQUENCE [LARGE SCALE GENOMIC DNA]</scope>
</reference>
<sequence>MQYQGKTGLQSKDQEEDDEGFVTLIRFSEENPTGRVTALLNWKLLVIELLPEEDAVLVLLLCVSILRSVSEIRKEDLGSLLIRRRLKEAKLGARDWGSVILHPSSFTSAGPSPYIQPWYWNANQVMARGVDNITRQPDFRYSLVEGGDQLYKKGIIS</sequence>
<name>A0ACC0XD89_9ROSI</name>
<dbReference type="EMBL" id="CM047748">
    <property type="protein sequence ID" value="KAJ0014326.1"/>
    <property type="molecule type" value="Genomic_DNA"/>
</dbReference>